<keyword evidence="5" id="KW-0325">Glycoprotein</keyword>
<dbReference type="GO" id="GO:0016020">
    <property type="term" value="C:membrane"/>
    <property type="evidence" value="ECO:0007669"/>
    <property type="project" value="UniProtKB-SubCell"/>
</dbReference>
<evidence type="ECO:0000256" key="5">
    <source>
        <dbReference type="ARBA" id="ARBA00023180"/>
    </source>
</evidence>
<feature type="region of interest" description="Disordered" evidence="6">
    <location>
        <begin position="164"/>
        <end position="205"/>
    </location>
</feature>
<sequence length="237" mass="26385">RWPTVHRDNHEGTQLSSGVCVSGSHALAASTTRFLRLLTALYHPRNRYLLHLDEASTSSERIKLALSVPSHRTYRALGNVDVVGTAYAVEGTDASADRLGWCSADHSWSTVSSVWISYLLLYFTNGVNPTESYFHTVIFHSPEFRNTTVNSDLSHILWDSTPPASGPVHLKQSRNCGTRKSSQVDEKLRTSSEGSRRRQNSEDDIHHVRQARAIGEEAGWVGLRYLCPLKGGMHACE</sequence>
<proteinExistence type="predicted"/>
<feature type="non-terminal residue" evidence="7">
    <location>
        <position position="1"/>
    </location>
</feature>
<dbReference type="PANTHER" id="PTHR45719">
    <property type="entry name" value="GLYCOSYLTRANSFERASE"/>
    <property type="match status" value="1"/>
</dbReference>
<feature type="compositionally biased region" description="Basic and acidic residues" evidence="6">
    <location>
        <begin position="182"/>
        <end position="205"/>
    </location>
</feature>
<dbReference type="InterPro" id="IPR003406">
    <property type="entry name" value="Glyco_trans_14"/>
</dbReference>
<reference evidence="7 8" key="1">
    <citation type="journal article" date="2014" name="Agronomy (Basel)">
        <title>A Draft Genome Sequence for Ensete ventricosum, the Drought-Tolerant Tree Against Hunger.</title>
        <authorList>
            <person name="Harrison J."/>
            <person name="Moore K.A."/>
            <person name="Paszkiewicz K."/>
            <person name="Jones T."/>
            <person name="Grant M."/>
            <person name="Ambacheew D."/>
            <person name="Muzemil S."/>
            <person name="Studholme D.J."/>
        </authorList>
    </citation>
    <scope>NUCLEOTIDE SEQUENCE [LARGE SCALE GENOMIC DNA]</scope>
</reference>
<evidence type="ECO:0000256" key="3">
    <source>
        <dbReference type="ARBA" id="ARBA00022679"/>
    </source>
</evidence>
<accession>A0A426Z321</accession>
<keyword evidence="3" id="KW-0808">Transferase</keyword>
<keyword evidence="2" id="KW-0328">Glycosyltransferase</keyword>
<evidence type="ECO:0000256" key="2">
    <source>
        <dbReference type="ARBA" id="ARBA00022676"/>
    </source>
</evidence>
<dbReference type="EMBL" id="AMZH03008730">
    <property type="protein sequence ID" value="RRT58353.1"/>
    <property type="molecule type" value="Genomic_DNA"/>
</dbReference>
<evidence type="ECO:0000256" key="1">
    <source>
        <dbReference type="ARBA" id="ARBA00004606"/>
    </source>
</evidence>
<evidence type="ECO:0000256" key="4">
    <source>
        <dbReference type="ARBA" id="ARBA00023136"/>
    </source>
</evidence>
<keyword evidence="4" id="KW-0472">Membrane</keyword>
<dbReference type="InterPro" id="IPR044610">
    <property type="entry name" value="GLCAT14A/B/C"/>
</dbReference>
<dbReference type="GO" id="GO:0015020">
    <property type="term" value="F:glucuronosyltransferase activity"/>
    <property type="evidence" value="ECO:0007669"/>
    <property type="project" value="InterPro"/>
</dbReference>
<evidence type="ECO:0000313" key="8">
    <source>
        <dbReference type="Proteomes" id="UP000287651"/>
    </source>
</evidence>
<dbReference type="Pfam" id="PF02485">
    <property type="entry name" value="Branch"/>
    <property type="match status" value="1"/>
</dbReference>
<comment type="subcellular location">
    <subcellularLocation>
        <location evidence="1">Membrane</location>
        <topology evidence="1">Single-pass type II membrane protein</topology>
    </subcellularLocation>
</comment>
<name>A0A426Z321_ENSVE</name>
<organism evidence="7 8">
    <name type="scientific">Ensete ventricosum</name>
    <name type="common">Abyssinian banana</name>
    <name type="synonym">Musa ensete</name>
    <dbReference type="NCBI Taxonomy" id="4639"/>
    <lineage>
        <taxon>Eukaryota</taxon>
        <taxon>Viridiplantae</taxon>
        <taxon>Streptophyta</taxon>
        <taxon>Embryophyta</taxon>
        <taxon>Tracheophyta</taxon>
        <taxon>Spermatophyta</taxon>
        <taxon>Magnoliopsida</taxon>
        <taxon>Liliopsida</taxon>
        <taxon>Zingiberales</taxon>
        <taxon>Musaceae</taxon>
        <taxon>Ensete</taxon>
    </lineage>
</organism>
<evidence type="ECO:0000313" key="7">
    <source>
        <dbReference type="EMBL" id="RRT58353.1"/>
    </source>
</evidence>
<dbReference type="Proteomes" id="UP000287651">
    <property type="component" value="Unassembled WGS sequence"/>
</dbReference>
<comment type="caution">
    <text evidence="7">The sequence shown here is derived from an EMBL/GenBank/DDBJ whole genome shotgun (WGS) entry which is preliminary data.</text>
</comment>
<gene>
    <name evidence="7" type="ORF">B296_00020462</name>
</gene>
<evidence type="ECO:0000256" key="6">
    <source>
        <dbReference type="SAM" id="MobiDB-lite"/>
    </source>
</evidence>
<dbReference type="PANTHER" id="PTHR45719:SF39">
    <property type="entry name" value="OS04G0301700 PROTEIN"/>
    <property type="match status" value="1"/>
</dbReference>
<protein>
    <submittedName>
        <fullName evidence="7">Uncharacterized protein</fullName>
    </submittedName>
</protein>
<dbReference type="AlphaFoldDB" id="A0A426Z321"/>